<evidence type="ECO:0000313" key="2">
    <source>
        <dbReference type="EMBL" id="CAD6224926.1"/>
    </source>
</evidence>
<accession>A0A811NH78</accession>
<proteinExistence type="predicted"/>
<comment type="caution">
    <text evidence="2">The sequence shown here is derived from an EMBL/GenBank/DDBJ whole genome shotgun (WGS) entry which is preliminary data.</text>
</comment>
<keyword evidence="3" id="KW-1185">Reference proteome</keyword>
<sequence>MLDLDERVERALGSLPPLWQSQESSEGEQLGAITFPQPPLTTAIRENHFASPSIKVPSSAHLELLPPRVASGSLDHGKGSTHWGADFGAVYTITPEMALVIGATPPPKSTLVLSHTDGSGYCDRCYYPPYPPYPPTTPFPKVEFHKFDGSNPHLWIKRCETYFDVYQTDPGLWEEASQDQPIKRSELDLTPREILKSQ</sequence>
<name>A0A811NH78_9POAL</name>
<protein>
    <submittedName>
        <fullName evidence="2">Uncharacterized protein</fullName>
    </submittedName>
</protein>
<evidence type="ECO:0000256" key="1">
    <source>
        <dbReference type="SAM" id="MobiDB-lite"/>
    </source>
</evidence>
<feature type="region of interest" description="Disordered" evidence="1">
    <location>
        <begin position="175"/>
        <end position="198"/>
    </location>
</feature>
<feature type="compositionally biased region" description="Basic and acidic residues" evidence="1">
    <location>
        <begin position="181"/>
        <end position="198"/>
    </location>
</feature>
<gene>
    <name evidence="2" type="ORF">NCGR_LOCUS17090</name>
</gene>
<reference evidence="2" key="1">
    <citation type="submission" date="2020-10" db="EMBL/GenBank/DDBJ databases">
        <authorList>
            <person name="Han B."/>
            <person name="Lu T."/>
            <person name="Zhao Q."/>
            <person name="Huang X."/>
            <person name="Zhao Y."/>
        </authorList>
    </citation>
    <scope>NUCLEOTIDE SEQUENCE</scope>
</reference>
<evidence type="ECO:0000313" key="3">
    <source>
        <dbReference type="Proteomes" id="UP000604825"/>
    </source>
</evidence>
<organism evidence="2 3">
    <name type="scientific">Miscanthus lutarioriparius</name>
    <dbReference type="NCBI Taxonomy" id="422564"/>
    <lineage>
        <taxon>Eukaryota</taxon>
        <taxon>Viridiplantae</taxon>
        <taxon>Streptophyta</taxon>
        <taxon>Embryophyta</taxon>
        <taxon>Tracheophyta</taxon>
        <taxon>Spermatophyta</taxon>
        <taxon>Magnoliopsida</taxon>
        <taxon>Liliopsida</taxon>
        <taxon>Poales</taxon>
        <taxon>Poaceae</taxon>
        <taxon>PACMAD clade</taxon>
        <taxon>Panicoideae</taxon>
        <taxon>Andropogonodae</taxon>
        <taxon>Andropogoneae</taxon>
        <taxon>Saccharinae</taxon>
        <taxon>Miscanthus</taxon>
    </lineage>
</organism>
<dbReference type="EMBL" id="CAJGYO010000004">
    <property type="protein sequence ID" value="CAD6224926.1"/>
    <property type="molecule type" value="Genomic_DNA"/>
</dbReference>
<feature type="region of interest" description="Disordered" evidence="1">
    <location>
        <begin position="15"/>
        <end position="34"/>
    </location>
</feature>
<dbReference type="AlphaFoldDB" id="A0A811NH78"/>
<dbReference type="Proteomes" id="UP000604825">
    <property type="component" value="Unassembled WGS sequence"/>
</dbReference>